<feature type="compositionally biased region" description="Basic residues" evidence="1">
    <location>
        <begin position="66"/>
        <end position="77"/>
    </location>
</feature>
<organism evidence="2 3">
    <name type="scientific">Streptomyces flaveus</name>
    <dbReference type="NCBI Taxonomy" id="66370"/>
    <lineage>
        <taxon>Bacteria</taxon>
        <taxon>Bacillati</taxon>
        <taxon>Actinomycetota</taxon>
        <taxon>Actinomycetes</taxon>
        <taxon>Kitasatosporales</taxon>
        <taxon>Streptomycetaceae</taxon>
        <taxon>Streptomyces</taxon>
        <taxon>Streptomyces aurantiacus group</taxon>
    </lineage>
</organism>
<reference evidence="2" key="2">
    <citation type="submission" date="2020-09" db="EMBL/GenBank/DDBJ databases">
        <authorList>
            <person name="Sun Q."/>
            <person name="Ohkuma M."/>
        </authorList>
    </citation>
    <scope>NUCLEOTIDE SEQUENCE</scope>
    <source>
        <strain evidence="2">JCM 3035</strain>
    </source>
</reference>
<dbReference type="Proteomes" id="UP000637788">
    <property type="component" value="Unassembled WGS sequence"/>
</dbReference>
<accession>A0A917QYE2</accession>
<dbReference type="EMBL" id="BMPQ01000009">
    <property type="protein sequence ID" value="GGK74864.1"/>
    <property type="molecule type" value="Genomic_DNA"/>
</dbReference>
<proteinExistence type="predicted"/>
<protein>
    <submittedName>
        <fullName evidence="2">Uncharacterized protein</fullName>
    </submittedName>
</protein>
<sequence>MPFAPVPAASKARKRRSMVCGSGVRARVASWVADMAESASVEVEMGWVVVRTGQGPGGPVGPRSRTGVRRPGTRYTHHAGGVGGGRLRAR</sequence>
<name>A0A917QYE2_9ACTN</name>
<comment type="caution">
    <text evidence="2">The sequence shown here is derived from an EMBL/GenBank/DDBJ whole genome shotgun (WGS) entry which is preliminary data.</text>
</comment>
<feature type="region of interest" description="Disordered" evidence="1">
    <location>
        <begin position="52"/>
        <end position="90"/>
    </location>
</feature>
<evidence type="ECO:0000256" key="1">
    <source>
        <dbReference type="SAM" id="MobiDB-lite"/>
    </source>
</evidence>
<evidence type="ECO:0000313" key="2">
    <source>
        <dbReference type="EMBL" id="GGK74864.1"/>
    </source>
</evidence>
<reference evidence="2" key="1">
    <citation type="journal article" date="2014" name="Int. J. Syst. Evol. Microbiol.">
        <title>Complete genome sequence of Corynebacterium casei LMG S-19264T (=DSM 44701T), isolated from a smear-ripened cheese.</title>
        <authorList>
            <consortium name="US DOE Joint Genome Institute (JGI-PGF)"/>
            <person name="Walter F."/>
            <person name="Albersmeier A."/>
            <person name="Kalinowski J."/>
            <person name="Ruckert C."/>
        </authorList>
    </citation>
    <scope>NUCLEOTIDE SEQUENCE</scope>
    <source>
        <strain evidence="2">JCM 3035</strain>
    </source>
</reference>
<dbReference type="AlphaFoldDB" id="A0A917QYE2"/>
<gene>
    <name evidence="2" type="ORF">GCM10010094_39870</name>
</gene>
<evidence type="ECO:0000313" key="3">
    <source>
        <dbReference type="Proteomes" id="UP000637788"/>
    </source>
</evidence>
<keyword evidence="3" id="KW-1185">Reference proteome</keyword>
<feature type="compositionally biased region" description="Gly residues" evidence="1">
    <location>
        <begin position="80"/>
        <end position="90"/>
    </location>
</feature>